<dbReference type="Pfam" id="PF14559">
    <property type="entry name" value="TPR_19"/>
    <property type="match status" value="1"/>
</dbReference>
<name>A0A096C8Y1_9BACT</name>
<proteinExistence type="predicted"/>
<dbReference type="SUPFAM" id="SSF48452">
    <property type="entry name" value="TPR-like"/>
    <property type="match status" value="1"/>
</dbReference>
<gene>
    <name evidence="1" type="ORF">HMPREF9302_07775</name>
</gene>
<comment type="caution">
    <text evidence="1">The sequence shown here is derived from an EMBL/GenBank/DDBJ whole genome shotgun (WGS) entry which is preliminary data.</text>
</comment>
<dbReference type="InterPro" id="IPR011990">
    <property type="entry name" value="TPR-like_helical_dom_sf"/>
</dbReference>
<reference evidence="1 2" key="1">
    <citation type="submission" date="2014-07" db="EMBL/GenBank/DDBJ databases">
        <authorList>
            <person name="McCorrison J."/>
            <person name="Sanka R."/>
            <person name="Torralba M."/>
            <person name="Gillis M."/>
            <person name="Haft D.H."/>
            <person name="Methe B."/>
            <person name="Sutton G."/>
            <person name="Nelson K.E."/>
        </authorList>
    </citation>
    <scope>NUCLEOTIDE SEQUENCE [LARGE SCALE GENOMIC DNA]</scope>
    <source>
        <strain evidence="1 2">DNF00058</strain>
    </source>
</reference>
<organism evidence="1 2">
    <name type="scientific">Prevotella amnii DNF00058</name>
    <dbReference type="NCBI Taxonomy" id="1401066"/>
    <lineage>
        <taxon>Bacteria</taxon>
        <taxon>Pseudomonadati</taxon>
        <taxon>Bacteroidota</taxon>
        <taxon>Bacteroidia</taxon>
        <taxon>Bacteroidales</taxon>
        <taxon>Prevotellaceae</taxon>
        <taxon>Prevotella</taxon>
    </lineage>
</organism>
<dbReference type="EMBL" id="JRNU01000040">
    <property type="protein sequence ID" value="KGF51347.1"/>
    <property type="molecule type" value="Genomic_DNA"/>
</dbReference>
<dbReference type="Proteomes" id="UP000029614">
    <property type="component" value="Unassembled WGS sequence"/>
</dbReference>
<dbReference type="SMART" id="SM00028">
    <property type="entry name" value="TPR"/>
    <property type="match status" value="3"/>
</dbReference>
<dbReference type="OrthoDB" id="9803982at2"/>
<protein>
    <submittedName>
        <fullName evidence="1">Uncharacterized protein</fullName>
    </submittedName>
</protein>
<dbReference type="PANTHER" id="PTHR12558:SF13">
    <property type="entry name" value="CELL DIVISION CYCLE PROTEIN 27 HOMOLOG"/>
    <property type="match status" value="1"/>
</dbReference>
<evidence type="ECO:0000313" key="2">
    <source>
        <dbReference type="Proteomes" id="UP000029614"/>
    </source>
</evidence>
<dbReference type="PANTHER" id="PTHR12558">
    <property type="entry name" value="CELL DIVISION CYCLE 16,23,27"/>
    <property type="match status" value="1"/>
</dbReference>
<dbReference type="RefSeq" id="WP_036856320.1">
    <property type="nucleotide sequence ID" value="NZ_JRNU01000040.1"/>
</dbReference>
<evidence type="ECO:0000313" key="1">
    <source>
        <dbReference type="EMBL" id="KGF51347.1"/>
    </source>
</evidence>
<dbReference type="AlphaFoldDB" id="A0A096C8Y1"/>
<dbReference type="InterPro" id="IPR019734">
    <property type="entry name" value="TPR_rpt"/>
</dbReference>
<dbReference type="Pfam" id="PF13181">
    <property type="entry name" value="TPR_8"/>
    <property type="match status" value="1"/>
</dbReference>
<dbReference type="Gene3D" id="1.25.40.10">
    <property type="entry name" value="Tetratricopeptide repeat domain"/>
    <property type="match status" value="1"/>
</dbReference>
<keyword evidence="2" id="KW-1185">Reference proteome</keyword>
<accession>A0A096C8Y1</accession>
<sequence length="397" mass="45870">MDKYYQTAKFKAILNTYNELLKGNNSGTLDAEDLTDICEYYHYKGMVKEMMYTLNYAINIFPGAVAPLALKARIELFNNNDIKAALTLAEEIEDTNDIEYIYLMAEILLSQDKVNEANSFIEDRYNNIFEQQEKDEYAIDIANFFLDYSMPLLAKAWLSKTNQKDTKDFHEASARLLKEEGKYEESETIYNHLLDNNPYSIEYWNELSQNQILHKDYNGAVNSCEYAIAINPEDEDAILNKATALFALNNYDDALKCYYRYKEIVSFGDTSSVDITIGHILLYQGKEKEAKNYFEHAYMVSEDKPNTMIHIAISSFENGYTNYAYNTLKAVIGNCEERWKTGYAYLARCCYELKLEDEFKKYLAVAIKRNPDESVDLLADLFPDGTDPNNYPTTPLL</sequence>